<dbReference type="AlphaFoldDB" id="A0A1H0RM69"/>
<dbReference type="PROSITE" id="PS51257">
    <property type="entry name" value="PROKAR_LIPOPROTEIN"/>
    <property type="match status" value="1"/>
</dbReference>
<evidence type="ECO:0000313" key="2">
    <source>
        <dbReference type="EMBL" id="SDP30419.1"/>
    </source>
</evidence>
<dbReference type="EMBL" id="FNJU01000002">
    <property type="protein sequence ID" value="SDP30419.1"/>
    <property type="molecule type" value="Genomic_DNA"/>
</dbReference>
<dbReference type="OrthoDB" id="574706at2"/>
<organism evidence="2 3">
    <name type="scientific">Litchfieldia salsa</name>
    <dbReference type="NCBI Taxonomy" id="930152"/>
    <lineage>
        <taxon>Bacteria</taxon>
        <taxon>Bacillati</taxon>
        <taxon>Bacillota</taxon>
        <taxon>Bacilli</taxon>
        <taxon>Bacillales</taxon>
        <taxon>Bacillaceae</taxon>
        <taxon>Litchfieldia</taxon>
    </lineage>
</organism>
<evidence type="ECO:0000313" key="3">
    <source>
        <dbReference type="Proteomes" id="UP000199159"/>
    </source>
</evidence>
<protein>
    <recommendedName>
        <fullName evidence="4">Lipoprotein</fullName>
    </recommendedName>
</protein>
<sequence>MNRFLYVFLCLVILSACGLSRNESSPSDIDLNEGMSDTAEDGNQSDEELLVESRSARININHQNGYSRLESEKLVRNYLNINDKSNAIVLFDREENDNYILKVVETTNDNEKSTPYKWYSVNPQTGEVKPYK</sequence>
<name>A0A1H0RM69_9BACI</name>
<dbReference type="RefSeq" id="WP_090850655.1">
    <property type="nucleotide sequence ID" value="NZ_FNJU01000002.1"/>
</dbReference>
<dbReference type="Proteomes" id="UP000199159">
    <property type="component" value="Unassembled WGS sequence"/>
</dbReference>
<proteinExistence type="predicted"/>
<evidence type="ECO:0000256" key="1">
    <source>
        <dbReference type="SAM" id="MobiDB-lite"/>
    </source>
</evidence>
<feature type="region of interest" description="Disordered" evidence="1">
    <location>
        <begin position="23"/>
        <end position="45"/>
    </location>
</feature>
<reference evidence="3" key="1">
    <citation type="submission" date="2016-10" db="EMBL/GenBank/DDBJ databases">
        <authorList>
            <person name="Varghese N."/>
            <person name="Submissions S."/>
        </authorList>
    </citation>
    <scope>NUCLEOTIDE SEQUENCE [LARGE SCALE GENOMIC DNA]</scope>
    <source>
        <strain evidence="3">IBRC-M10078</strain>
    </source>
</reference>
<keyword evidence="3" id="KW-1185">Reference proteome</keyword>
<gene>
    <name evidence="2" type="ORF">SAMN05216565_102281</name>
</gene>
<accession>A0A1H0RM69</accession>
<evidence type="ECO:0008006" key="4">
    <source>
        <dbReference type="Google" id="ProtNLM"/>
    </source>
</evidence>